<protein>
    <submittedName>
        <fullName evidence="2">Uncharacterized protein</fullName>
    </submittedName>
</protein>
<dbReference type="EMBL" id="BOOY01000026">
    <property type="protein sequence ID" value="GIJ04054.1"/>
    <property type="molecule type" value="Genomic_DNA"/>
</dbReference>
<evidence type="ECO:0000313" key="3">
    <source>
        <dbReference type="Proteomes" id="UP000652013"/>
    </source>
</evidence>
<gene>
    <name evidence="2" type="ORF">Sya03_34060</name>
</gene>
<dbReference type="Proteomes" id="UP000652013">
    <property type="component" value="Unassembled WGS sequence"/>
</dbReference>
<organism evidence="2 3">
    <name type="scientific">Spirilliplanes yamanashiensis</name>
    <dbReference type="NCBI Taxonomy" id="42233"/>
    <lineage>
        <taxon>Bacteria</taxon>
        <taxon>Bacillati</taxon>
        <taxon>Actinomycetota</taxon>
        <taxon>Actinomycetes</taxon>
        <taxon>Micromonosporales</taxon>
        <taxon>Micromonosporaceae</taxon>
        <taxon>Spirilliplanes</taxon>
    </lineage>
</organism>
<evidence type="ECO:0000313" key="2">
    <source>
        <dbReference type="EMBL" id="GIJ04054.1"/>
    </source>
</evidence>
<keyword evidence="1" id="KW-0472">Membrane</keyword>
<dbReference type="RefSeq" id="WP_203939310.1">
    <property type="nucleotide sequence ID" value="NZ_BAAAGJ010000002.1"/>
</dbReference>
<keyword evidence="1" id="KW-1133">Transmembrane helix</keyword>
<evidence type="ECO:0000256" key="1">
    <source>
        <dbReference type="SAM" id="Phobius"/>
    </source>
</evidence>
<sequence>MADQLTDDQLADLFAGLRADTVAAVLPPGADAARHTVRRRRQARAAVTGGLAVAAVAGVVGVAVAGTPAAPPAEPTGPLPTADRSALRDLAESVLPPDARSAAAWSFSLGDETSNTAGELPAGSYRMVVACAGDGGTDVLVRWTPRGEDNLFDPERAVVVATGETACAAAPSPATLRFVTPRDGEVMVSVEAVDGAAGRAGFAYRIVPAR</sequence>
<name>A0A8J3Y9M3_9ACTN</name>
<keyword evidence="3" id="KW-1185">Reference proteome</keyword>
<proteinExistence type="predicted"/>
<dbReference type="AlphaFoldDB" id="A0A8J3Y9M3"/>
<comment type="caution">
    <text evidence="2">The sequence shown here is derived from an EMBL/GenBank/DDBJ whole genome shotgun (WGS) entry which is preliminary data.</text>
</comment>
<reference evidence="2" key="1">
    <citation type="submission" date="2021-01" db="EMBL/GenBank/DDBJ databases">
        <title>Whole genome shotgun sequence of Spirilliplanes yamanashiensis NBRC 15828.</title>
        <authorList>
            <person name="Komaki H."/>
            <person name="Tamura T."/>
        </authorList>
    </citation>
    <scope>NUCLEOTIDE SEQUENCE</scope>
    <source>
        <strain evidence="2">NBRC 15828</strain>
    </source>
</reference>
<accession>A0A8J3Y9M3</accession>
<keyword evidence="1" id="KW-0812">Transmembrane</keyword>
<feature type="transmembrane region" description="Helical" evidence="1">
    <location>
        <begin position="45"/>
        <end position="66"/>
    </location>
</feature>